<name>A0A090M2K4_OSTTA</name>
<dbReference type="OrthoDB" id="565629at2759"/>
<keyword evidence="2" id="KW-0223">Dioxygenase</keyword>
<dbReference type="KEGG" id="ota:OT_ostta06g03070"/>
<dbReference type="InterPro" id="IPR008775">
    <property type="entry name" value="Phytyl_CoA_dOase-like"/>
</dbReference>
<reference evidence="3" key="1">
    <citation type="journal article" date="2006" name="Proc. Natl. Acad. Sci. U.S.A.">
        <title>Genome analysis of the smallest free-living eukaryote Ostreococcus tauri unveils many unique features.</title>
        <authorList>
            <person name="Derelle E."/>
            <person name="Ferraz C."/>
            <person name="Rombauts S."/>
            <person name="Rouze P."/>
            <person name="Worden A.Z."/>
            <person name="Robbens S."/>
            <person name="Partensky F."/>
            <person name="Degroeve S."/>
            <person name="Echeynie S."/>
            <person name="Cooke R."/>
            <person name="Saeys Y."/>
            <person name="Wuyts J."/>
            <person name="Jabbari K."/>
            <person name="Bowler C."/>
            <person name="Panaud O."/>
            <person name="Piegu B."/>
            <person name="Ball S.G."/>
            <person name="Ral J.-P."/>
            <person name="Bouget F.-Y."/>
            <person name="Piganeau G."/>
            <person name="De Baets B."/>
            <person name="Picard A."/>
            <person name="Delseny M."/>
            <person name="Demaille J."/>
            <person name="Van de Peer Y."/>
            <person name="Moreau H."/>
        </authorList>
    </citation>
    <scope>NUCLEOTIDE SEQUENCE [LARGE SCALE GENOMIC DNA]</scope>
    <source>
        <strain evidence="3">OTTH 0595 / CCAP 157/2 / RCC745</strain>
    </source>
</reference>
<evidence type="ECO:0000313" key="2">
    <source>
        <dbReference type="EMBL" id="CEF98421.1"/>
    </source>
</evidence>
<accession>A0A090M2K4</accession>
<keyword evidence="2" id="KW-0560">Oxidoreductase</keyword>
<keyword evidence="3" id="KW-1185">Reference proteome</keyword>
<sequence length="363" mass="40341">MYTSPLRVECTSSDDYSNPLRERCTLARSLWLYLISLSSHVAPIFDYFGMSKRSTPNKRPSNQSHISLSRVSTSHHRRIDEMTHEVNIDALVRARDAFDARGYVVVEDLLSSDFISECREEFQAIARETIGDEASETESFWGRLEALGCVVQVNESTTSDAFDADVNHRANGSRAACRDVVSRALTRVGAIGTYATALLRTEDARLFNDQYVVKPPARGCASLQMSCFAWHYDSQWCHDDVDWTCAPYVSCWVALDDVSEENGALRMLPYPPAQAGASHRERANSYPDRDTLPSPLDEDGCEIGRLLTMRAGSVVFFSDVVLHCSGPNLSGSIRRAWMPQISAGPVVRRDDSPVSLTAKLASL</sequence>
<dbReference type="AlphaFoldDB" id="A0A090M2K4"/>
<gene>
    <name evidence="2" type="ORF">OT_ostta06g03070</name>
</gene>
<organism evidence="2 3">
    <name type="scientific">Ostreococcus tauri</name>
    <name type="common">Marine green alga</name>
    <dbReference type="NCBI Taxonomy" id="70448"/>
    <lineage>
        <taxon>Eukaryota</taxon>
        <taxon>Viridiplantae</taxon>
        <taxon>Chlorophyta</taxon>
        <taxon>Mamiellophyceae</taxon>
        <taxon>Mamiellales</taxon>
        <taxon>Bathycoccaceae</taxon>
        <taxon>Ostreococcus</taxon>
    </lineage>
</organism>
<dbReference type="Pfam" id="PF05721">
    <property type="entry name" value="PhyH"/>
    <property type="match status" value="1"/>
</dbReference>
<comment type="cofactor">
    <cofactor evidence="1">
        <name>Fe cation</name>
        <dbReference type="ChEBI" id="CHEBI:24875"/>
    </cofactor>
</comment>
<dbReference type="Proteomes" id="UP000009170">
    <property type="component" value="Unassembled WGS sequence"/>
</dbReference>
<dbReference type="Gene3D" id="2.60.120.620">
    <property type="entry name" value="q2cbj1_9rhob like domain"/>
    <property type="match status" value="1"/>
</dbReference>
<proteinExistence type="predicted"/>
<evidence type="ECO:0000256" key="1">
    <source>
        <dbReference type="ARBA" id="ARBA00001962"/>
    </source>
</evidence>
<dbReference type="GeneID" id="9835571"/>
<comment type="caution">
    <text evidence="2">The sequence shown here is derived from an EMBL/GenBank/DDBJ whole genome shotgun (WGS) entry which is preliminary data.</text>
</comment>
<dbReference type="STRING" id="70448.A0A090M2K4"/>
<dbReference type="SUPFAM" id="SSF51197">
    <property type="entry name" value="Clavaminate synthase-like"/>
    <property type="match status" value="1"/>
</dbReference>
<dbReference type="PANTHER" id="PTHR20883:SF46">
    <property type="entry name" value="PHYTANOYL-COA HYDROXYLASE"/>
    <property type="match status" value="1"/>
</dbReference>
<dbReference type="InParanoid" id="A0A090M2K4"/>
<protein>
    <submittedName>
        <fullName evidence="2">Phytanoyl-CoA dioxygenase</fullName>
    </submittedName>
</protein>
<evidence type="ECO:0000313" key="3">
    <source>
        <dbReference type="Proteomes" id="UP000009170"/>
    </source>
</evidence>
<dbReference type="EMBL" id="CAID01000006">
    <property type="protein sequence ID" value="CEF98421.1"/>
    <property type="molecule type" value="Genomic_DNA"/>
</dbReference>
<dbReference type="GO" id="GO:0051213">
    <property type="term" value="F:dioxygenase activity"/>
    <property type="evidence" value="ECO:0007669"/>
    <property type="project" value="UniProtKB-KW"/>
</dbReference>
<dbReference type="RefSeq" id="XP_022839252.1">
    <property type="nucleotide sequence ID" value="XM_022984055.1"/>
</dbReference>
<dbReference type="PANTHER" id="PTHR20883">
    <property type="entry name" value="PHYTANOYL-COA DIOXYGENASE DOMAIN CONTAINING 1"/>
    <property type="match status" value="1"/>
</dbReference>
<reference evidence="2 3" key="2">
    <citation type="journal article" date="2014" name="BMC Genomics">
        <title>An improved genome of the model marine alga Ostreococcus tauri unfolds by assessing Illumina de novo assemblies.</title>
        <authorList>
            <person name="Blanc-Mathieu R."/>
            <person name="Verhelst B."/>
            <person name="Derelle E."/>
            <person name="Rombauts S."/>
            <person name="Bouget F.Y."/>
            <person name="Carre I."/>
            <person name="Chateau A."/>
            <person name="Eyre-Walker A."/>
            <person name="Grimsley N."/>
            <person name="Moreau H."/>
            <person name="Piegu B."/>
            <person name="Rivals E."/>
            <person name="Schackwitz W."/>
            <person name="Van de Peer Y."/>
            <person name="Piganeau G."/>
        </authorList>
    </citation>
    <scope>NUCLEOTIDE SEQUENCE [LARGE SCALE GENOMIC DNA]</scope>
    <source>
        <strain evidence="3">OTTH 0595 / CCAP 157/2 / RCC745</strain>
    </source>
</reference>